<dbReference type="EMBL" id="SDMP01000006">
    <property type="protein sequence ID" value="RYR55198.1"/>
    <property type="molecule type" value="Genomic_DNA"/>
</dbReference>
<reference evidence="1 2" key="1">
    <citation type="submission" date="2019-01" db="EMBL/GenBank/DDBJ databases">
        <title>Sequencing of cultivated peanut Arachis hypogaea provides insights into genome evolution and oil improvement.</title>
        <authorList>
            <person name="Chen X."/>
        </authorList>
    </citation>
    <scope>NUCLEOTIDE SEQUENCE [LARGE SCALE GENOMIC DNA]</scope>
    <source>
        <strain evidence="2">cv. Fuhuasheng</strain>
        <tissue evidence="1">Leaves</tissue>
    </source>
</reference>
<sequence length="128" mass="14831">MIGTGSHIARSSNWLSLTKNWTRSTTRSRHRWVPEWCGCGCRFVLRWSTTETHPNKPFFIVLTIMCGLFVWANCVQEELAEKVVPGDDDGKMKMNFAWRLNKIEADFRNLKFMIQALGFGFLVLVVFV</sequence>
<proteinExistence type="predicted"/>
<organism evidence="1 2">
    <name type="scientific">Arachis hypogaea</name>
    <name type="common">Peanut</name>
    <dbReference type="NCBI Taxonomy" id="3818"/>
    <lineage>
        <taxon>Eukaryota</taxon>
        <taxon>Viridiplantae</taxon>
        <taxon>Streptophyta</taxon>
        <taxon>Embryophyta</taxon>
        <taxon>Tracheophyta</taxon>
        <taxon>Spermatophyta</taxon>
        <taxon>Magnoliopsida</taxon>
        <taxon>eudicotyledons</taxon>
        <taxon>Gunneridae</taxon>
        <taxon>Pentapetalae</taxon>
        <taxon>rosids</taxon>
        <taxon>fabids</taxon>
        <taxon>Fabales</taxon>
        <taxon>Fabaceae</taxon>
        <taxon>Papilionoideae</taxon>
        <taxon>50 kb inversion clade</taxon>
        <taxon>dalbergioids sensu lato</taxon>
        <taxon>Dalbergieae</taxon>
        <taxon>Pterocarpus clade</taxon>
        <taxon>Arachis</taxon>
    </lineage>
</organism>
<accession>A0A445CW99</accession>
<dbReference type="AlphaFoldDB" id="A0A445CW99"/>
<gene>
    <name evidence="1" type="ORF">Ahy_A06g030449</name>
</gene>
<protein>
    <submittedName>
        <fullName evidence="1">Uncharacterized protein</fullName>
    </submittedName>
</protein>
<dbReference type="Proteomes" id="UP000289738">
    <property type="component" value="Chromosome A06"/>
</dbReference>
<evidence type="ECO:0000313" key="2">
    <source>
        <dbReference type="Proteomes" id="UP000289738"/>
    </source>
</evidence>
<name>A0A445CW99_ARAHY</name>
<comment type="caution">
    <text evidence="1">The sequence shown here is derived from an EMBL/GenBank/DDBJ whole genome shotgun (WGS) entry which is preliminary data.</text>
</comment>
<keyword evidence="2" id="KW-1185">Reference proteome</keyword>
<evidence type="ECO:0000313" key="1">
    <source>
        <dbReference type="EMBL" id="RYR55198.1"/>
    </source>
</evidence>